<feature type="region of interest" description="Disordered" evidence="1">
    <location>
        <begin position="1"/>
        <end position="27"/>
    </location>
</feature>
<evidence type="ECO:0000256" key="1">
    <source>
        <dbReference type="SAM" id="MobiDB-lite"/>
    </source>
</evidence>
<proteinExistence type="predicted"/>
<protein>
    <submittedName>
        <fullName evidence="3">Uncharacterized protein LOC113213271 isoform X2</fullName>
    </submittedName>
</protein>
<dbReference type="Proteomes" id="UP000504606">
    <property type="component" value="Unplaced"/>
</dbReference>
<keyword evidence="2" id="KW-1185">Reference proteome</keyword>
<sequence length="376" mass="42029">MPEEIYVSLPSASPPTSPVPSSTFNGENDCLISPTTGVLRSRNNIFFNDEVSAEEAPIKKSLAVPLVLLDTPEASANDNNITSFSCGALREIRLEPSIPSIPSGTSSSGNFPNPLVKLKLKLTPENNTDEVFTVSDMCLVDTVHSETPSPTPEEMVTNTPEIPLFNQDSPFWAVLDRLRLQMFKTWEVSLPGTNNSFILRKTASEEFWGVVQRSVSINVDGTVQLVVHNHYIALDHPIWQELPCRVCLTDRESVNDFVQYVLEVVNVIRCNIVCMGIPEPECARLAAKNAGLVFDCNSFKETRYTVTYRSVNCEILLSTKIKVKRYCSACAPIRGSILRRLKNKEQEPELNANVKKRSRSTQTIDPLQKNRVVWQE</sequence>
<organism evidence="2 3">
    <name type="scientific">Frankliniella occidentalis</name>
    <name type="common">Western flower thrips</name>
    <name type="synonym">Euthrips occidentalis</name>
    <dbReference type="NCBI Taxonomy" id="133901"/>
    <lineage>
        <taxon>Eukaryota</taxon>
        <taxon>Metazoa</taxon>
        <taxon>Ecdysozoa</taxon>
        <taxon>Arthropoda</taxon>
        <taxon>Hexapoda</taxon>
        <taxon>Insecta</taxon>
        <taxon>Pterygota</taxon>
        <taxon>Neoptera</taxon>
        <taxon>Paraneoptera</taxon>
        <taxon>Thysanoptera</taxon>
        <taxon>Terebrantia</taxon>
        <taxon>Thripoidea</taxon>
        <taxon>Thripidae</taxon>
        <taxon>Frankliniella</taxon>
    </lineage>
</organism>
<accession>A0A9C6X4D9</accession>
<evidence type="ECO:0000313" key="3">
    <source>
        <dbReference type="RefSeq" id="XP_052128920.1"/>
    </source>
</evidence>
<dbReference type="GeneID" id="113213271"/>
<dbReference type="AlphaFoldDB" id="A0A9C6X4D9"/>
<reference evidence="3" key="1">
    <citation type="submission" date="2025-08" db="UniProtKB">
        <authorList>
            <consortium name="RefSeq"/>
        </authorList>
    </citation>
    <scope>IDENTIFICATION</scope>
    <source>
        <tissue evidence="3">Whole organism</tissue>
    </source>
</reference>
<gene>
    <name evidence="3" type="primary">LOC113213271</name>
</gene>
<evidence type="ECO:0000313" key="2">
    <source>
        <dbReference type="Proteomes" id="UP000504606"/>
    </source>
</evidence>
<name>A0A9C6X4D9_FRAOC</name>
<dbReference type="RefSeq" id="XP_052128920.1">
    <property type="nucleotide sequence ID" value="XM_052272960.1"/>
</dbReference>